<feature type="domain" description="Lipoyl-binding" evidence="2">
    <location>
        <begin position="48"/>
        <end position="116"/>
    </location>
</feature>
<evidence type="ECO:0000259" key="2">
    <source>
        <dbReference type="PROSITE" id="PS50968"/>
    </source>
</evidence>
<reference evidence="3 4" key="1">
    <citation type="journal article" date="2002" name="Proc. Natl. Acad. Sci. U.S.A.">
        <title>Genome sequence of a serotype M3 strain of group A Streptococcus: phage-encoded toxins, the high-virulence phenotype, and clone emergence.</title>
        <authorList>
            <person name="Beres S.B."/>
            <person name="Sylva G.L."/>
            <person name="Barbian K.D."/>
            <person name="Lei B."/>
            <person name="Hoff J.S."/>
            <person name="Mammarella N.D."/>
            <person name="Liu M.Y."/>
            <person name="Smoot J.C."/>
            <person name="Porcella S.F."/>
            <person name="Parkins L.D."/>
            <person name="Campbell D.S."/>
            <person name="Smith T.M."/>
            <person name="McCormick J.K."/>
            <person name="Leung D.Y."/>
            <person name="Schlievert P.M."/>
            <person name="Musser J.M."/>
        </authorList>
    </citation>
    <scope>NUCLEOTIDE SEQUENCE [LARGE SCALE GENOMIC DNA]</scope>
    <source>
        <strain evidence="4">ATCC BAA-595 / MGAS315</strain>
    </source>
</reference>
<dbReference type="HOGENOM" id="CLU_016733_5_4_9"/>
<proteinExistence type="predicted"/>
<dbReference type="AlphaFoldDB" id="A0A0H2UUH2"/>
<accession>A0A0H2UUH2</accession>
<sequence length="116" mass="12260">MKRYEVTVNGQVYEVSLRELADGETVEVSQPAAPATEKEMNANAAGGGIQVKAPMSGTVLSIFATEGKAVKKGEAVLVLEAMKMENEILAPADGLVSKIHVVANQTVESEQVLISF</sequence>
<name>A0A0H2UUH2_STRP3</name>
<dbReference type="KEGG" id="spg:SpyM3_0824"/>
<organism evidence="3 4">
    <name type="scientific">Streptococcus pyogenes serotype M3 (strain ATCC BAA-595 / MGAS315)</name>
    <dbReference type="NCBI Taxonomy" id="198466"/>
    <lineage>
        <taxon>Bacteria</taxon>
        <taxon>Bacillati</taxon>
        <taxon>Bacillota</taxon>
        <taxon>Bacilli</taxon>
        <taxon>Lactobacillales</taxon>
        <taxon>Streptococcaceae</taxon>
        <taxon>Streptococcus</taxon>
    </lineage>
</organism>
<dbReference type="InterPro" id="IPR050709">
    <property type="entry name" value="Biotin_Carboxyl_Carrier/Decarb"/>
</dbReference>
<dbReference type="InterPro" id="IPR001882">
    <property type="entry name" value="Biotin_BS"/>
</dbReference>
<keyword evidence="1" id="KW-0092">Biotin</keyword>
<evidence type="ECO:0000313" key="4">
    <source>
        <dbReference type="Proteomes" id="UP000000564"/>
    </source>
</evidence>
<dbReference type="CDD" id="cd06850">
    <property type="entry name" value="biotinyl_domain"/>
    <property type="match status" value="1"/>
</dbReference>
<dbReference type="Pfam" id="PF00364">
    <property type="entry name" value="Biotin_lipoyl"/>
    <property type="match status" value="1"/>
</dbReference>
<dbReference type="PANTHER" id="PTHR45266:SF3">
    <property type="entry name" value="OXALOACETATE DECARBOXYLASE ALPHA CHAIN"/>
    <property type="match status" value="1"/>
</dbReference>
<dbReference type="EMBL" id="AE014074">
    <property type="protein sequence ID" value="AAM79431.1"/>
    <property type="molecule type" value="Genomic_DNA"/>
</dbReference>
<dbReference type="InterPro" id="IPR000089">
    <property type="entry name" value="Biotin_lipoyl"/>
</dbReference>
<dbReference type="SUPFAM" id="SSF51230">
    <property type="entry name" value="Single hybrid motif"/>
    <property type="match status" value="1"/>
</dbReference>
<gene>
    <name evidence="3" type="ordered locus">SpyM3_0824</name>
</gene>
<dbReference type="InterPro" id="IPR011053">
    <property type="entry name" value="Single_hybrid_motif"/>
</dbReference>
<dbReference type="Proteomes" id="UP000000564">
    <property type="component" value="Chromosome"/>
</dbReference>
<dbReference type="PROSITE" id="PS50968">
    <property type="entry name" value="BIOTINYL_LIPOYL"/>
    <property type="match status" value="1"/>
</dbReference>
<dbReference type="FunFam" id="2.40.50.100:FF:000003">
    <property type="entry name" value="Acetyl-CoA carboxylase biotin carboxyl carrier protein"/>
    <property type="match status" value="1"/>
</dbReference>
<protein>
    <submittedName>
        <fullName evidence="3">Putative methylmalonyl-CoA decarboxylase gamma-subunit</fullName>
    </submittedName>
</protein>
<dbReference type="RefSeq" id="WP_003061265.1">
    <property type="nucleotide sequence ID" value="NC_004070.1"/>
</dbReference>
<evidence type="ECO:0000313" key="3">
    <source>
        <dbReference type="EMBL" id="AAM79431.1"/>
    </source>
</evidence>
<dbReference type="PROSITE" id="PS00188">
    <property type="entry name" value="BIOTIN"/>
    <property type="match status" value="1"/>
</dbReference>
<dbReference type="PANTHER" id="PTHR45266">
    <property type="entry name" value="OXALOACETATE DECARBOXYLASE ALPHA CHAIN"/>
    <property type="match status" value="1"/>
</dbReference>
<evidence type="ECO:0000256" key="1">
    <source>
        <dbReference type="ARBA" id="ARBA00023267"/>
    </source>
</evidence>
<dbReference type="Gene3D" id="2.40.50.100">
    <property type="match status" value="1"/>
</dbReference>